<evidence type="ECO:0000313" key="2">
    <source>
        <dbReference type="Proteomes" id="UP001470230"/>
    </source>
</evidence>
<evidence type="ECO:0000313" key="1">
    <source>
        <dbReference type="EMBL" id="KAK8850158.1"/>
    </source>
</evidence>
<name>A0ABR2HP58_9EUKA</name>
<keyword evidence="2" id="KW-1185">Reference proteome</keyword>
<reference evidence="1 2" key="1">
    <citation type="submission" date="2024-04" db="EMBL/GenBank/DDBJ databases">
        <title>Tritrichomonas musculus Genome.</title>
        <authorList>
            <person name="Alves-Ferreira E."/>
            <person name="Grigg M."/>
            <person name="Lorenzi H."/>
            <person name="Galac M."/>
        </authorList>
    </citation>
    <scope>NUCLEOTIDE SEQUENCE [LARGE SCALE GENOMIC DNA]</scope>
    <source>
        <strain evidence="1 2">EAF2021</strain>
    </source>
</reference>
<comment type="caution">
    <text evidence="1">The sequence shown here is derived from an EMBL/GenBank/DDBJ whole genome shotgun (WGS) entry which is preliminary data.</text>
</comment>
<sequence>MIRRNKVARIWEIFPDKYPHVIRHDLDHNESLIEKLPKQRRRNIKAHYYDLENKKRLREQNAVHPAETVEGTNQEMPPTPTDNDLQLEFDGLMFNDDIMIFNDDIMTFNDDISNCDDNNFLTFDDTEPCFN</sequence>
<accession>A0ABR2HP58</accession>
<proteinExistence type="predicted"/>
<dbReference type="Proteomes" id="UP001470230">
    <property type="component" value="Unassembled WGS sequence"/>
</dbReference>
<organism evidence="1 2">
    <name type="scientific">Tritrichomonas musculus</name>
    <dbReference type="NCBI Taxonomy" id="1915356"/>
    <lineage>
        <taxon>Eukaryota</taxon>
        <taxon>Metamonada</taxon>
        <taxon>Parabasalia</taxon>
        <taxon>Tritrichomonadida</taxon>
        <taxon>Tritrichomonadidae</taxon>
        <taxon>Tritrichomonas</taxon>
    </lineage>
</organism>
<gene>
    <name evidence="1" type="ORF">M9Y10_018278</name>
</gene>
<dbReference type="EMBL" id="JAPFFF010000024">
    <property type="protein sequence ID" value="KAK8850158.1"/>
    <property type="molecule type" value="Genomic_DNA"/>
</dbReference>
<protein>
    <submittedName>
        <fullName evidence="1">Uncharacterized protein</fullName>
    </submittedName>
</protein>